<dbReference type="InterPro" id="IPR007219">
    <property type="entry name" value="XnlR_reg_dom"/>
</dbReference>
<evidence type="ECO:0000313" key="4">
    <source>
        <dbReference type="EMBL" id="KZT60014.1"/>
    </source>
</evidence>
<gene>
    <name evidence="4" type="ORF">CALCODRAFT_418704</name>
</gene>
<comment type="subcellular location">
    <subcellularLocation>
        <location evidence="1">Nucleus</location>
    </subcellularLocation>
</comment>
<dbReference type="PANTHER" id="PTHR31001:SF81">
    <property type="entry name" value="ZN(II)2CYS6 TRANSCRIPTION FACTOR"/>
    <property type="match status" value="1"/>
</dbReference>
<feature type="non-terminal residue" evidence="4">
    <location>
        <position position="177"/>
    </location>
</feature>
<evidence type="ECO:0000313" key="5">
    <source>
        <dbReference type="Proteomes" id="UP000076842"/>
    </source>
</evidence>
<dbReference type="InterPro" id="IPR050613">
    <property type="entry name" value="Sec_Metabolite_Reg"/>
</dbReference>
<sequence length="177" mass="20100">MINIARTMGLHIDPDTHPGKYSPFESEMRRRVWWDIYYLDVFISDCMSLPPLIDDATFNCNLPVDCDDSHLYPRTSMLPPPADDSDYMYFILKSRLAQLVKKIRRAPINDDQNQPDIKAAVALAQEVKDWLSALPPQFQLAADEGVASSGPPFLVAQRCELASIAHQIVLKIFHPFL</sequence>
<dbReference type="Pfam" id="PF04082">
    <property type="entry name" value="Fungal_trans"/>
    <property type="match status" value="1"/>
</dbReference>
<dbReference type="GO" id="GO:0005634">
    <property type="term" value="C:nucleus"/>
    <property type="evidence" value="ECO:0007669"/>
    <property type="project" value="UniProtKB-SubCell"/>
</dbReference>
<dbReference type="InParanoid" id="A0A165I1J9"/>
<dbReference type="PANTHER" id="PTHR31001">
    <property type="entry name" value="UNCHARACTERIZED TRANSCRIPTIONAL REGULATORY PROTEIN"/>
    <property type="match status" value="1"/>
</dbReference>
<proteinExistence type="predicted"/>
<dbReference type="Proteomes" id="UP000076842">
    <property type="component" value="Unassembled WGS sequence"/>
</dbReference>
<name>A0A165I1J9_9BASI</name>
<protein>
    <recommendedName>
        <fullName evidence="3">Xylanolytic transcriptional activator regulatory domain-containing protein</fullName>
    </recommendedName>
</protein>
<evidence type="ECO:0000259" key="3">
    <source>
        <dbReference type="Pfam" id="PF04082"/>
    </source>
</evidence>
<feature type="domain" description="Xylanolytic transcriptional activator regulatory" evidence="3">
    <location>
        <begin position="2"/>
        <end position="80"/>
    </location>
</feature>
<dbReference type="GO" id="GO:0003677">
    <property type="term" value="F:DNA binding"/>
    <property type="evidence" value="ECO:0007669"/>
    <property type="project" value="InterPro"/>
</dbReference>
<dbReference type="STRING" id="1353952.A0A165I1J9"/>
<organism evidence="4 5">
    <name type="scientific">Calocera cornea HHB12733</name>
    <dbReference type="NCBI Taxonomy" id="1353952"/>
    <lineage>
        <taxon>Eukaryota</taxon>
        <taxon>Fungi</taxon>
        <taxon>Dikarya</taxon>
        <taxon>Basidiomycota</taxon>
        <taxon>Agaricomycotina</taxon>
        <taxon>Dacrymycetes</taxon>
        <taxon>Dacrymycetales</taxon>
        <taxon>Dacrymycetaceae</taxon>
        <taxon>Calocera</taxon>
    </lineage>
</organism>
<dbReference type="AlphaFoldDB" id="A0A165I1J9"/>
<accession>A0A165I1J9</accession>
<dbReference type="GO" id="GO:0006351">
    <property type="term" value="P:DNA-templated transcription"/>
    <property type="evidence" value="ECO:0007669"/>
    <property type="project" value="InterPro"/>
</dbReference>
<evidence type="ECO:0000256" key="2">
    <source>
        <dbReference type="ARBA" id="ARBA00023242"/>
    </source>
</evidence>
<keyword evidence="2" id="KW-0539">Nucleus</keyword>
<dbReference type="OrthoDB" id="4934715at2759"/>
<dbReference type="EMBL" id="KV423935">
    <property type="protein sequence ID" value="KZT60014.1"/>
    <property type="molecule type" value="Genomic_DNA"/>
</dbReference>
<dbReference type="GO" id="GO:0008270">
    <property type="term" value="F:zinc ion binding"/>
    <property type="evidence" value="ECO:0007669"/>
    <property type="project" value="InterPro"/>
</dbReference>
<dbReference type="CDD" id="cd12148">
    <property type="entry name" value="fungal_TF_MHR"/>
    <property type="match status" value="1"/>
</dbReference>
<evidence type="ECO:0000256" key="1">
    <source>
        <dbReference type="ARBA" id="ARBA00004123"/>
    </source>
</evidence>
<keyword evidence="5" id="KW-1185">Reference proteome</keyword>
<reference evidence="4 5" key="1">
    <citation type="journal article" date="2016" name="Mol. Biol. Evol.">
        <title>Comparative Genomics of Early-Diverging Mushroom-Forming Fungi Provides Insights into the Origins of Lignocellulose Decay Capabilities.</title>
        <authorList>
            <person name="Nagy L.G."/>
            <person name="Riley R."/>
            <person name="Tritt A."/>
            <person name="Adam C."/>
            <person name="Daum C."/>
            <person name="Floudas D."/>
            <person name="Sun H."/>
            <person name="Yadav J.S."/>
            <person name="Pangilinan J."/>
            <person name="Larsson K.H."/>
            <person name="Matsuura K."/>
            <person name="Barry K."/>
            <person name="Labutti K."/>
            <person name="Kuo R."/>
            <person name="Ohm R.A."/>
            <person name="Bhattacharya S.S."/>
            <person name="Shirouzu T."/>
            <person name="Yoshinaga Y."/>
            <person name="Martin F.M."/>
            <person name="Grigoriev I.V."/>
            <person name="Hibbett D.S."/>
        </authorList>
    </citation>
    <scope>NUCLEOTIDE SEQUENCE [LARGE SCALE GENOMIC DNA]</scope>
    <source>
        <strain evidence="4 5">HHB12733</strain>
    </source>
</reference>